<keyword evidence="1" id="KW-0472">Membrane</keyword>
<feature type="transmembrane region" description="Helical" evidence="1">
    <location>
        <begin position="15"/>
        <end position="37"/>
    </location>
</feature>
<organism evidence="3 4">
    <name type="scientific">Clostridium luticellarii</name>
    <dbReference type="NCBI Taxonomy" id="1691940"/>
    <lineage>
        <taxon>Bacteria</taxon>
        <taxon>Bacillati</taxon>
        <taxon>Bacillota</taxon>
        <taxon>Clostridia</taxon>
        <taxon>Eubacteriales</taxon>
        <taxon>Clostridiaceae</taxon>
        <taxon>Clostridium</taxon>
    </lineage>
</organism>
<gene>
    <name evidence="3" type="ORF">CLLU_31020</name>
</gene>
<evidence type="ECO:0000256" key="1">
    <source>
        <dbReference type="SAM" id="Phobius"/>
    </source>
</evidence>
<comment type="caution">
    <text evidence="3">The sequence shown here is derived from an EMBL/GenBank/DDBJ whole genome shotgun (WGS) entry which is preliminary data.</text>
</comment>
<feature type="domain" description="Potassium channel" evidence="2">
    <location>
        <begin position="241"/>
        <end position="290"/>
    </location>
</feature>
<keyword evidence="3" id="KW-0407">Ion channel</keyword>
<dbReference type="Gene3D" id="1.10.287.70">
    <property type="match status" value="1"/>
</dbReference>
<keyword evidence="1" id="KW-0812">Transmembrane</keyword>
<keyword evidence="1" id="KW-1133">Transmembrane helix</keyword>
<dbReference type="GO" id="GO:0034220">
    <property type="term" value="P:monoatomic ion transmembrane transport"/>
    <property type="evidence" value="ECO:0007669"/>
    <property type="project" value="UniProtKB-KW"/>
</dbReference>
<feature type="transmembrane region" description="Helical" evidence="1">
    <location>
        <begin position="241"/>
        <end position="259"/>
    </location>
</feature>
<keyword evidence="3" id="KW-0406">Ion transport</keyword>
<protein>
    <submittedName>
        <fullName evidence="3">Voltage-gated potassium channel</fullName>
    </submittedName>
</protein>
<name>A0A2T0BCH3_9CLOT</name>
<reference evidence="3 4" key="1">
    <citation type="submission" date="2018-03" db="EMBL/GenBank/DDBJ databases">
        <title>Genome sequence of Clostridium luticellarii DSM 29923.</title>
        <authorList>
            <person name="Poehlein A."/>
            <person name="Daniel R."/>
        </authorList>
    </citation>
    <scope>NUCLEOTIDE SEQUENCE [LARGE SCALE GENOMIC DNA]</scope>
    <source>
        <strain evidence="3 4">DSM 29923</strain>
    </source>
</reference>
<keyword evidence="4" id="KW-1185">Reference proteome</keyword>
<dbReference type="Proteomes" id="UP000237798">
    <property type="component" value="Unassembled WGS sequence"/>
</dbReference>
<dbReference type="InterPro" id="IPR013099">
    <property type="entry name" value="K_chnl_dom"/>
</dbReference>
<dbReference type="AlphaFoldDB" id="A0A2T0BCH3"/>
<keyword evidence="3" id="KW-0813">Transport</keyword>
<feature type="transmembrane region" description="Helical" evidence="1">
    <location>
        <begin position="271"/>
        <end position="294"/>
    </location>
</feature>
<evidence type="ECO:0000259" key="2">
    <source>
        <dbReference type="Pfam" id="PF07885"/>
    </source>
</evidence>
<evidence type="ECO:0000313" key="3">
    <source>
        <dbReference type="EMBL" id="PRR81545.1"/>
    </source>
</evidence>
<dbReference type="EMBL" id="PVXP01000068">
    <property type="protein sequence ID" value="PRR81545.1"/>
    <property type="molecule type" value="Genomic_DNA"/>
</dbReference>
<dbReference type="SUPFAM" id="SSF81324">
    <property type="entry name" value="Voltage-gated potassium channels"/>
    <property type="match status" value="1"/>
</dbReference>
<accession>A0A2T0BCH3</accession>
<dbReference type="OrthoDB" id="9810759at2"/>
<proteinExistence type="predicted"/>
<sequence>MKQFVNIYKIRKKNILIFLALFYIIILLCFGIIYWNIANDSNGEFFIFQNDINMNARIEMFKENSDIKVYSKEFRNSIKSLLSSNEYKRPVAKLETINDSFDSTNVFSFEKVLGEDWANYYYLFFKDRGITHISLENLGQDKISGKFNSYKIKIHFYKMDEGERFKDFKRYSKSDQDNFKNIYTRYIWVNEYPSLYSEFFKKRYFYYPLNFYFPELMKNSISFLDDSPLVLKSTINENFKYPLWNFMYFSAVTMTTLGYGDIVPNSTIVRVLVMVETILGVMIIGAFASCLFWNRQ</sequence>
<dbReference type="Pfam" id="PF07885">
    <property type="entry name" value="Ion_trans_2"/>
    <property type="match status" value="1"/>
</dbReference>
<dbReference type="RefSeq" id="WP_106010657.1">
    <property type="nucleotide sequence ID" value="NZ_JALCPJ010000003.1"/>
</dbReference>
<evidence type="ECO:0000313" key="4">
    <source>
        <dbReference type="Proteomes" id="UP000237798"/>
    </source>
</evidence>